<dbReference type="InterPro" id="IPR001509">
    <property type="entry name" value="Epimerase_deHydtase"/>
</dbReference>
<feature type="transmembrane region" description="Helical" evidence="1">
    <location>
        <begin position="6"/>
        <end position="25"/>
    </location>
</feature>
<reference evidence="4" key="1">
    <citation type="journal article" date="2019" name="Int. J. Syst. Evol. Microbiol.">
        <title>The Global Catalogue of Microorganisms (GCM) 10K type strain sequencing project: providing services to taxonomists for standard genome sequencing and annotation.</title>
        <authorList>
            <consortium name="The Broad Institute Genomics Platform"/>
            <consortium name="The Broad Institute Genome Sequencing Center for Infectious Disease"/>
            <person name="Wu L."/>
            <person name="Ma J."/>
        </authorList>
    </citation>
    <scope>NUCLEOTIDE SEQUENCE [LARGE SCALE GENOMIC DNA]</scope>
    <source>
        <strain evidence="4">CECT 8472</strain>
    </source>
</reference>
<evidence type="ECO:0000256" key="1">
    <source>
        <dbReference type="SAM" id="Phobius"/>
    </source>
</evidence>
<dbReference type="Gene3D" id="3.40.50.720">
    <property type="entry name" value="NAD(P)-binding Rossmann-like Domain"/>
    <property type="match status" value="1"/>
</dbReference>
<dbReference type="Pfam" id="PF01370">
    <property type="entry name" value="Epimerase"/>
    <property type="match status" value="1"/>
</dbReference>
<proteinExistence type="predicted"/>
<dbReference type="PANTHER" id="PTHR48079">
    <property type="entry name" value="PROTEIN YEEZ"/>
    <property type="match status" value="1"/>
</dbReference>
<feature type="domain" description="Ketoreductase" evidence="2">
    <location>
        <begin position="9"/>
        <end position="165"/>
    </location>
</feature>
<sequence length="329" mass="35856">MTGRLDVAPAVALTGATGFVGSFLLRRLVQKGCRIRLLLRRPEAWRSMVETLPSAPAEGMVEVIAGGLEDKAALKELISGTTAVVHCAGLIKARDAGEFRRINADATESLAELAGRSGSVERFIYISSLAAREPHISAYAQSKRAAEEAVRAWAGNLEVATFRPPAVYGPGDRATLPLFQQMNRGLLVVPGRRSNRFSLIHAEDLAEAVIAALEAELPSGICLEPNDEAPEGYSWPELTAIAGQALGRRVRLIQLPPASVYPVAWGSETVSRALGRASVFTPGKLRELTFPDWRSRGNWRRLLPDCPAPRMFSDGFTQTLNWYKQQGWL</sequence>
<keyword evidence="4" id="KW-1185">Reference proteome</keyword>
<gene>
    <name evidence="3" type="ORF">ACFOW6_04470</name>
</gene>
<accession>A0ABV8UJW7</accession>
<dbReference type="InterPro" id="IPR057326">
    <property type="entry name" value="KR_dom"/>
</dbReference>
<organism evidence="3 4">
    <name type="scientific">Fodinicurvata halophila</name>
    <dbReference type="NCBI Taxonomy" id="1419723"/>
    <lineage>
        <taxon>Bacteria</taxon>
        <taxon>Pseudomonadati</taxon>
        <taxon>Pseudomonadota</taxon>
        <taxon>Alphaproteobacteria</taxon>
        <taxon>Rhodospirillales</taxon>
        <taxon>Rhodovibrionaceae</taxon>
        <taxon>Fodinicurvata</taxon>
    </lineage>
</organism>
<dbReference type="Proteomes" id="UP001595799">
    <property type="component" value="Unassembled WGS sequence"/>
</dbReference>
<evidence type="ECO:0000313" key="3">
    <source>
        <dbReference type="EMBL" id="MFC4350794.1"/>
    </source>
</evidence>
<dbReference type="RefSeq" id="WP_382421133.1">
    <property type="nucleotide sequence ID" value="NZ_JBHSCW010000002.1"/>
</dbReference>
<name>A0ABV8UJW7_9PROT</name>
<protein>
    <submittedName>
        <fullName evidence="3">NAD-dependent epimerase/dehydratase family protein</fullName>
    </submittedName>
</protein>
<keyword evidence="1" id="KW-0472">Membrane</keyword>
<dbReference type="SUPFAM" id="SSF51735">
    <property type="entry name" value="NAD(P)-binding Rossmann-fold domains"/>
    <property type="match status" value="1"/>
</dbReference>
<dbReference type="EMBL" id="JBHSCW010000002">
    <property type="protein sequence ID" value="MFC4350794.1"/>
    <property type="molecule type" value="Genomic_DNA"/>
</dbReference>
<keyword evidence="1" id="KW-0812">Transmembrane</keyword>
<keyword evidence="1" id="KW-1133">Transmembrane helix</keyword>
<dbReference type="InterPro" id="IPR036291">
    <property type="entry name" value="NAD(P)-bd_dom_sf"/>
</dbReference>
<evidence type="ECO:0000259" key="2">
    <source>
        <dbReference type="SMART" id="SM00822"/>
    </source>
</evidence>
<dbReference type="SMART" id="SM00822">
    <property type="entry name" value="PKS_KR"/>
    <property type="match status" value="1"/>
</dbReference>
<dbReference type="PANTHER" id="PTHR48079:SF6">
    <property type="entry name" value="NAD(P)-BINDING DOMAIN-CONTAINING PROTEIN-RELATED"/>
    <property type="match status" value="1"/>
</dbReference>
<dbReference type="InterPro" id="IPR051783">
    <property type="entry name" value="NAD(P)-dependent_oxidoreduct"/>
</dbReference>
<evidence type="ECO:0000313" key="4">
    <source>
        <dbReference type="Proteomes" id="UP001595799"/>
    </source>
</evidence>
<comment type="caution">
    <text evidence="3">The sequence shown here is derived from an EMBL/GenBank/DDBJ whole genome shotgun (WGS) entry which is preliminary data.</text>
</comment>